<dbReference type="EMBL" id="JYDJ01000039">
    <property type="protein sequence ID" value="KRX47737.1"/>
    <property type="molecule type" value="Genomic_DNA"/>
</dbReference>
<sequence>MKIRGWRPEVAGRTRTIPAPRRPDRYLGVPGSERPHVATTDDRCALDNDCLRPSASCGSIKSAPEIASSPAVSEPLIDGSSEPPAGAAGPELYISGYERAPRRVYP</sequence>
<evidence type="ECO:0000313" key="2">
    <source>
        <dbReference type="EMBL" id="KRX47737.1"/>
    </source>
</evidence>
<evidence type="ECO:0000256" key="1">
    <source>
        <dbReference type="SAM" id="MobiDB-lite"/>
    </source>
</evidence>
<protein>
    <submittedName>
        <fullName evidence="2">Uncharacterized protein</fullName>
    </submittedName>
</protein>
<comment type="caution">
    <text evidence="2">The sequence shown here is derived from an EMBL/GenBank/DDBJ whole genome shotgun (WGS) entry which is preliminary data.</text>
</comment>
<name>A0A0V0U8Y9_9BILA</name>
<proteinExistence type="predicted"/>
<reference evidence="2 3" key="1">
    <citation type="submission" date="2015-01" db="EMBL/GenBank/DDBJ databases">
        <title>Evolution of Trichinella species and genotypes.</title>
        <authorList>
            <person name="Korhonen P.K."/>
            <person name="Edoardo P."/>
            <person name="Giuseppe L.R."/>
            <person name="Gasser R.B."/>
        </authorList>
    </citation>
    <scope>NUCLEOTIDE SEQUENCE [LARGE SCALE GENOMIC DNA]</scope>
    <source>
        <strain evidence="2">ISS417</strain>
    </source>
</reference>
<feature type="compositionally biased region" description="Basic and acidic residues" evidence="1">
    <location>
        <begin position="1"/>
        <end position="12"/>
    </location>
</feature>
<accession>A0A0V0U8Y9</accession>
<gene>
    <name evidence="2" type="ORF">T05_601</name>
</gene>
<evidence type="ECO:0000313" key="3">
    <source>
        <dbReference type="Proteomes" id="UP000055048"/>
    </source>
</evidence>
<feature type="region of interest" description="Disordered" evidence="1">
    <location>
        <begin position="1"/>
        <end position="39"/>
    </location>
</feature>
<organism evidence="2 3">
    <name type="scientific">Trichinella murrelli</name>
    <dbReference type="NCBI Taxonomy" id="144512"/>
    <lineage>
        <taxon>Eukaryota</taxon>
        <taxon>Metazoa</taxon>
        <taxon>Ecdysozoa</taxon>
        <taxon>Nematoda</taxon>
        <taxon>Enoplea</taxon>
        <taxon>Dorylaimia</taxon>
        <taxon>Trichinellida</taxon>
        <taxon>Trichinellidae</taxon>
        <taxon>Trichinella</taxon>
    </lineage>
</organism>
<keyword evidence="3" id="KW-1185">Reference proteome</keyword>
<dbReference type="Proteomes" id="UP000055048">
    <property type="component" value="Unassembled WGS sequence"/>
</dbReference>
<feature type="region of interest" description="Disordered" evidence="1">
    <location>
        <begin position="68"/>
        <end position="93"/>
    </location>
</feature>
<dbReference type="AlphaFoldDB" id="A0A0V0U8Y9"/>